<dbReference type="GO" id="GO:0003677">
    <property type="term" value="F:DNA binding"/>
    <property type="evidence" value="ECO:0007669"/>
    <property type="project" value="UniProtKB-UniRule"/>
</dbReference>
<dbReference type="RefSeq" id="WP_003745558.1">
    <property type="nucleotide sequence ID" value="NZ_CBCPLZ010000008.1"/>
</dbReference>
<feature type="domain" description="HTH tetR-type" evidence="3">
    <location>
        <begin position="5"/>
        <end position="65"/>
    </location>
</feature>
<gene>
    <name evidence="5" type="ORF">HB897_07545</name>
    <name evidence="4" type="ORF">UQ68_11980</name>
</gene>
<evidence type="ECO:0000259" key="3">
    <source>
        <dbReference type="PROSITE" id="PS50977"/>
    </source>
</evidence>
<dbReference type="PROSITE" id="PS50977">
    <property type="entry name" value="HTH_TETR_2"/>
    <property type="match status" value="1"/>
</dbReference>
<dbReference type="GeneID" id="32489543"/>
<dbReference type="InterPro" id="IPR050624">
    <property type="entry name" value="HTH-type_Tx_Regulator"/>
</dbReference>
<dbReference type="PANTHER" id="PTHR43479:SF7">
    <property type="entry name" value="TETR-FAMILY TRANSCRIPTIONAL REGULATOR"/>
    <property type="match status" value="1"/>
</dbReference>
<evidence type="ECO:0000256" key="2">
    <source>
        <dbReference type="PROSITE-ProRule" id="PRU00335"/>
    </source>
</evidence>
<keyword evidence="6" id="KW-1185">Reference proteome</keyword>
<dbReference type="SUPFAM" id="SSF46689">
    <property type="entry name" value="Homeodomain-like"/>
    <property type="match status" value="1"/>
</dbReference>
<dbReference type="EMBL" id="JAARRG010000004">
    <property type="protein sequence ID" value="MBC1486077.1"/>
    <property type="molecule type" value="Genomic_DNA"/>
</dbReference>
<dbReference type="Pfam" id="PF00440">
    <property type="entry name" value="TetR_N"/>
    <property type="match status" value="1"/>
</dbReference>
<evidence type="ECO:0000313" key="4">
    <source>
        <dbReference type="EMBL" id="KKD45006.1"/>
    </source>
</evidence>
<dbReference type="Proteomes" id="UP000033536">
    <property type="component" value="Unassembled WGS sequence"/>
</dbReference>
<dbReference type="Proteomes" id="UP000523362">
    <property type="component" value="Unassembled WGS sequence"/>
</dbReference>
<dbReference type="AlphaFoldDB" id="A0A7X1C6D1"/>
<dbReference type="Pfam" id="PF14278">
    <property type="entry name" value="TetR_C_8"/>
    <property type="match status" value="1"/>
</dbReference>
<proteinExistence type="predicted"/>
<dbReference type="EMBL" id="JYOM01000015">
    <property type="protein sequence ID" value="KKD45006.1"/>
    <property type="molecule type" value="Genomic_DNA"/>
</dbReference>
<organism evidence="5 7">
    <name type="scientific">Listeria seeligeri</name>
    <dbReference type="NCBI Taxonomy" id="1640"/>
    <lineage>
        <taxon>Bacteria</taxon>
        <taxon>Bacillati</taxon>
        <taxon>Bacillota</taxon>
        <taxon>Bacilli</taxon>
        <taxon>Bacillales</taxon>
        <taxon>Listeriaceae</taxon>
        <taxon>Listeria</taxon>
    </lineage>
</organism>
<name>A0A7X1C6D1_LISSE</name>
<dbReference type="Gene3D" id="1.10.357.10">
    <property type="entry name" value="Tetracycline Repressor, domain 2"/>
    <property type="match status" value="1"/>
</dbReference>
<reference evidence="4 6" key="1">
    <citation type="submission" date="2015-02" db="EMBL/GenBank/DDBJ databases">
        <title>Sequencing of Listeria spp. dairy environmental strains.</title>
        <authorList>
            <person name="Muhterem-Uyar M."/>
            <person name="Wagner M."/>
            <person name="Schmitz-Esser S."/>
            <person name="Stessl B."/>
        </authorList>
    </citation>
    <scope>NUCLEOTIDE SEQUENCE [LARGE SCALE GENOMIC DNA]</scope>
    <source>
        <strain evidence="4 6">7KSM</strain>
    </source>
</reference>
<reference evidence="5 7" key="2">
    <citation type="submission" date="2020-03" db="EMBL/GenBank/DDBJ databases">
        <title>Soil Listeria distribution.</title>
        <authorList>
            <person name="Liao J."/>
            <person name="Wiedmann M."/>
        </authorList>
    </citation>
    <scope>NUCLEOTIDE SEQUENCE [LARGE SCALE GENOMIC DNA]</scope>
    <source>
        <strain evidence="5 7">FSL L7-1560</strain>
    </source>
</reference>
<evidence type="ECO:0000313" key="6">
    <source>
        <dbReference type="Proteomes" id="UP000033536"/>
    </source>
</evidence>
<keyword evidence="1 2" id="KW-0238">DNA-binding</keyword>
<evidence type="ECO:0000313" key="5">
    <source>
        <dbReference type="EMBL" id="MBC1486077.1"/>
    </source>
</evidence>
<evidence type="ECO:0000256" key="1">
    <source>
        <dbReference type="ARBA" id="ARBA00023125"/>
    </source>
</evidence>
<dbReference type="InterPro" id="IPR039532">
    <property type="entry name" value="TetR_C_Firmicutes"/>
</dbReference>
<dbReference type="OMA" id="FIMANDN"/>
<dbReference type="InterPro" id="IPR001647">
    <property type="entry name" value="HTH_TetR"/>
</dbReference>
<comment type="caution">
    <text evidence="5">The sequence shown here is derived from an EMBL/GenBank/DDBJ whole genome shotgun (WGS) entry which is preliminary data.</text>
</comment>
<dbReference type="InterPro" id="IPR009057">
    <property type="entry name" value="Homeodomain-like_sf"/>
</dbReference>
<dbReference type="PANTHER" id="PTHR43479">
    <property type="entry name" value="ACREF/ENVCD OPERON REPRESSOR-RELATED"/>
    <property type="match status" value="1"/>
</dbReference>
<accession>A0A7X1C6D1</accession>
<feature type="DNA-binding region" description="H-T-H motif" evidence="2">
    <location>
        <begin position="28"/>
        <end position="47"/>
    </location>
</feature>
<sequence length="187" mass="21606">MAESFITKKAIASGLLELCQNKRFEKISIADITNICGLNRQTFYYHFTDKYDLLSWTYENDVFHCLADGITLENWDGHVLKMLESMKINADFYKNTVSADASILSLCFSKLTCSLFMDLFKKLDTNAKVRNDDRVFYAEFFSYGCSGVLITWISSGLKEEPETIANQFFRLAKDTEFLASRMYQEEN</sequence>
<protein>
    <submittedName>
        <fullName evidence="5">TetR family transcriptional regulator</fullName>
    </submittedName>
</protein>
<evidence type="ECO:0000313" key="7">
    <source>
        <dbReference type="Proteomes" id="UP000523362"/>
    </source>
</evidence>